<name>A0A8S1AH42_ARCPL</name>
<evidence type="ECO:0000313" key="2">
    <source>
        <dbReference type="EMBL" id="CAB3243905.1"/>
    </source>
</evidence>
<feature type="compositionally biased region" description="Basic and acidic residues" evidence="1">
    <location>
        <begin position="66"/>
        <end position="76"/>
    </location>
</feature>
<reference evidence="2 3" key="1">
    <citation type="submission" date="2020-04" db="EMBL/GenBank/DDBJ databases">
        <authorList>
            <person name="Wallbank WR R."/>
            <person name="Pardo Diaz C."/>
            <person name="Kozak K."/>
            <person name="Martin S."/>
            <person name="Jiggins C."/>
            <person name="Moest M."/>
            <person name="Warren A I."/>
            <person name="Byers J.R.P. K."/>
            <person name="Montejo-Kovacevich G."/>
            <person name="Yen C E."/>
        </authorList>
    </citation>
    <scope>NUCLEOTIDE SEQUENCE [LARGE SCALE GENOMIC DNA]</scope>
</reference>
<dbReference type="OrthoDB" id="7487933at2759"/>
<sequence length="140" mass="16214">MAKRNMVVEENTQSICLEKVDDEKDKDLETNKTINIKNEEFKTNIDENYVDDNETNSNNTVEDLVNDGKNEDNVSNDKDKLIIKERAKRKITPVSRYGNSVSHCIYVNYIDANVPNTFEEAMNSHDHKQWEIATDSERPC</sequence>
<protein>
    <submittedName>
        <fullName evidence="2">Uncharacterized protein</fullName>
    </submittedName>
</protein>
<organism evidence="2 3">
    <name type="scientific">Arctia plantaginis</name>
    <name type="common">Wood tiger moth</name>
    <name type="synonym">Phalaena plantaginis</name>
    <dbReference type="NCBI Taxonomy" id="874455"/>
    <lineage>
        <taxon>Eukaryota</taxon>
        <taxon>Metazoa</taxon>
        <taxon>Ecdysozoa</taxon>
        <taxon>Arthropoda</taxon>
        <taxon>Hexapoda</taxon>
        <taxon>Insecta</taxon>
        <taxon>Pterygota</taxon>
        <taxon>Neoptera</taxon>
        <taxon>Endopterygota</taxon>
        <taxon>Lepidoptera</taxon>
        <taxon>Glossata</taxon>
        <taxon>Ditrysia</taxon>
        <taxon>Noctuoidea</taxon>
        <taxon>Erebidae</taxon>
        <taxon>Arctiinae</taxon>
        <taxon>Arctia</taxon>
    </lineage>
</organism>
<dbReference type="EMBL" id="CADEBC010000519">
    <property type="protein sequence ID" value="CAB3243905.1"/>
    <property type="molecule type" value="Genomic_DNA"/>
</dbReference>
<feature type="region of interest" description="Disordered" evidence="1">
    <location>
        <begin position="49"/>
        <end position="76"/>
    </location>
</feature>
<evidence type="ECO:0000256" key="1">
    <source>
        <dbReference type="SAM" id="MobiDB-lite"/>
    </source>
</evidence>
<keyword evidence="3" id="KW-1185">Reference proteome</keyword>
<accession>A0A8S1AH42</accession>
<evidence type="ECO:0000313" key="3">
    <source>
        <dbReference type="Proteomes" id="UP000494106"/>
    </source>
</evidence>
<proteinExistence type="predicted"/>
<comment type="caution">
    <text evidence="2">The sequence shown here is derived from an EMBL/GenBank/DDBJ whole genome shotgun (WGS) entry which is preliminary data.</text>
</comment>
<dbReference type="Proteomes" id="UP000494106">
    <property type="component" value="Unassembled WGS sequence"/>
</dbReference>
<dbReference type="AlphaFoldDB" id="A0A8S1AH42"/>
<gene>
    <name evidence="2" type="ORF">APLA_LOCUS9687</name>
</gene>